<sequence length="71" mass="8175">MPSNNTCSKRFGLLNFFSTLILRYPAKNSGNLCSSHTKQKAAPKLGRHDWLTKRYPLRTRNGLKQILSHLF</sequence>
<name>A0A0R1HKP1_9LACO</name>
<keyword evidence="2" id="KW-1185">Reference proteome</keyword>
<organism evidence="1 2">
    <name type="scientific">Secundilactobacillus kimchicus JCM 15530</name>
    <dbReference type="NCBI Taxonomy" id="1302272"/>
    <lineage>
        <taxon>Bacteria</taxon>
        <taxon>Bacillati</taxon>
        <taxon>Bacillota</taxon>
        <taxon>Bacilli</taxon>
        <taxon>Lactobacillales</taxon>
        <taxon>Lactobacillaceae</taxon>
        <taxon>Secundilactobacillus</taxon>
    </lineage>
</organism>
<gene>
    <name evidence="1" type="ORF">FC96_GL000679</name>
</gene>
<dbReference type="Proteomes" id="UP000050911">
    <property type="component" value="Unassembled WGS sequence"/>
</dbReference>
<dbReference type="AlphaFoldDB" id="A0A0R1HKP1"/>
<accession>A0A0R1HKP1</accession>
<reference evidence="1 2" key="1">
    <citation type="journal article" date="2015" name="Genome Announc.">
        <title>Expanding the biotechnology potential of lactobacilli through comparative genomics of 213 strains and associated genera.</title>
        <authorList>
            <person name="Sun Z."/>
            <person name="Harris H.M."/>
            <person name="McCann A."/>
            <person name="Guo C."/>
            <person name="Argimon S."/>
            <person name="Zhang W."/>
            <person name="Yang X."/>
            <person name="Jeffery I.B."/>
            <person name="Cooney J.C."/>
            <person name="Kagawa T.F."/>
            <person name="Liu W."/>
            <person name="Song Y."/>
            <person name="Salvetti E."/>
            <person name="Wrobel A."/>
            <person name="Rasinkangas P."/>
            <person name="Parkhill J."/>
            <person name="Rea M.C."/>
            <person name="O'Sullivan O."/>
            <person name="Ritari J."/>
            <person name="Douillard F.P."/>
            <person name="Paul Ross R."/>
            <person name="Yang R."/>
            <person name="Briner A.E."/>
            <person name="Felis G.E."/>
            <person name="de Vos W.M."/>
            <person name="Barrangou R."/>
            <person name="Klaenhammer T.R."/>
            <person name="Caufield P.W."/>
            <person name="Cui Y."/>
            <person name="Zhang H."/>
            <person name="O'Toole P.W."/>
        </authorList>
    </citation>
    <scope>NUCLEOTIDE SEQUENCE [LARGE SCALE GENOMIC DNA]</scope>
    <source>
        <strain evidence="1 2">JCM 15530</strain>
    </source>
</reference>
<proteinExistence type="predicted"/>
<evidence type="ECO:0000313" key="2">
    <source>
        <dbReference type="Proteomes" id="UP000050911"/>
    </source>
</evidence>
<evidence type="ECO:0000313" key="1">
    <source>
        <dbReference type="EMBL" id="KRK47062.1"/>
    </source>
</evidence>
<comment type="caution">
    <text evidence="1">The sequence shown here is derived from an EMBL/GenBank/DDBJ whole genome shotgun (WGS) entry which is preliminary data.</text>
</comment>
<dbReference type="EMBL" id="AZCX01000012">
    <property type="protein sequence ID" value="KRK47062.1"/>
    <property type="molecule type" value="Genomic_DNA"/>
</dbReference>
<protein>
    <submittedName>
        <fullName evidence="1">Uncharacterized protein</fullName>
    </submittedName>
</protein>